<feature type="transmembrane region" description="Helical" evidence="2">
    <location>
        <begin position="26"/>
        <end position="49"/>
    </location>
</feature>
<dbReference type="Proteomes" id="UP000630936">
    <property type="component" value="Unassembled WGS sequence"/>
</dbReference>
<keyword evidence="4" id="KW-1185">Reference proteome</keyword>
<name>A0A918QAQ4_9ACTN</name>
<dbReference type="EMBL" id="BMWG01000011">
    <property type="protein sequence ID" value="GGZ39337.1"/>
    <property type="molecule type" value="Genomic_DNA"/>
</dbReference>
<gene>
    <name evidence="3" type="ORF">GCM10010387_36840</name>
</gene>
<proteinExistence type="predicted"/>
<dbReference type="AlphaFoldDB" id="A0A918QAQ4"/>
<evidence type="ECO:0000313" key="3">
    <source>
        <dbReference type="EMBL" id="GGZ39337.1"/>
    </source>
</evidence>
<keyword evidence="2" id="KW-1133">Transmembrane helix</keyword>
<protein>
    <submittedName>
        <fullName evidence="3">Uncharacterized protein</fullName>
    </submittedName>
</protein>
<organism evidence="3 4">
    <name type="scientific">Streptomyces inusitatus</name>
    <dbReference type="NCBI Taxonomy" id="68221"/>
    <lineage>
        <taxon>Bacteria</taxon>
        <taxon>Bacillati</taxon>
        <taxon>Actinomycetota</taxon>
        <taxon>Actinomycetes</taxon>
        <taxon>Kitasatosporales</taxon>
        <taxon>Streptomycetaceae</taxon>
        <taxon>Streptomyces</taxon>
    </lineage>
</organism>
<keyword evidence="2" id="KW-0472">Membrane</keyword>
<evidence type="ECO:0000313" key="4">
    <source>
        <dbReference type="Proteomes" id="UP000630936"/>
    </source>
</evidence>
<feature type="region of interest" description="Disordered" evidence="1">
    <location>
        <begin position="70"/>
        <end position="109"/>
    </location>
</feature>
<accession>A0A918QAQ4</accession>
<reference evidence="3" key="1">
    <citation type="journal article" date="2014" name="Int. J. Syst. Evol. Microbiol.">
        <title>Complete genome sequence of Corynebacterium casei LMG S-19264T (=DSM 44701T), isolated from a smear-ripened cheese.</title>
        <authorList>
            <consortium name="US DOE Joint Genome Institute (JGI-PGF)"/>
            <person name="Walter F."/>
            <person name="Albersmeier A."/>
            <person name="Kalinowski J."/>
            <person name="Ruckert C."/>
        </authorList>
    </citation>
    <scope>NUCLEOTIDE SEQUENCE</scope>
    <source>
        <strain evidence="3">JCM 4988</strain>
    </source>
</reference>
<comment type="caution">
    <text evidence="3">The sequence shown here is derived from an EMBL/GenBank/DDBJ whole genome shotgun (WGS) entry which is preliminary data.</text>
</comment>
<evidence type="ECO:0000256" key="1">
    <source>
        <dbReference type="SAM" id="MobiDB-lite"/>
    </source>
</evidence>
<evidence type="ECO:0000256" key="2">
    <source>
        <dbReference type="SAM" id="Phobius"/>
    </source>
</evidence>
<keyword evidence="2" id="KW-0812">Transmembrane</keyword>
<sequence>MVVTGLAVAVLAGGLSFLSWDRADQLAGVVSALVGVAGLGTAVYAVLLADRPAAVEVSRTGRAVARGGDANTGVIAPASGSGAGPLSVSDTGDARADGGGSANTGYRQS</sequence>
<reference evidence="3" key="2">
    <citation type="submission" date="2020-09" db="EMBL/GenBank/DDBJ databases">
        <authorList>
            <person name="Sun Q."/>
            <person name="Ohkuma M."/>
        </authorList>
    </citation>
    <scope>NUCLEOTIDE SEQUENCE</scope>
    <source>
        <strain evidence="3">JCM 4988</strain>
    </source>
</reference>